<feature type="signal peptide" evidence="2">
    <location>
        <begin position="1"/>
        <end position="20"/>
    </location>
</feature>
<evidence type="ECO:0000313" key="4">
    <source>
        <dbReference type="Proteomes" id="UP000006512"/>
    </source>
</evidence>
<evidence type="ECO:0000313" key="3">
    <source>
        <dbReference type="EMBL" id="EGF90654.1"/>
    </source>
</evidence>
<dbReference type="AlphaFoldDB" id="F4QR17"/>
<reference evidence="4" key="1">
    <citation type="submission" date="2011-03" db="EMBL/GenBank/DDBJ databases">
        <title>Draft genome sequence of Brevundimonas diminuta.</title>
        <authorList>
            <person name="Brown P.J.B."/>
            <person name="Buechlein A."/>
            <person name="Hemmerich C."/>
            <person name="Brun Y.V."/>
        </authorList>
    </citation>
    <scope>NUCLEOTIDE SEQUENCE [LARGE SCALE GENOMIC DNA]</scope>
    <source>
        <strain evidence="4">C19</strain>
    </source>
</reference>
<protein>
    <recommendedName>
        <fullName evidence="5">Lipoprotein</fullName>
    </recommendedName>
</protein>
<sequence>MTLSKTTALAVKLTLVAAVAISLSGCLIVVGDGEDDIHHGHHRDAPAADEKPAETGSF</sequence>
<evidence type="ECO:0000256" key="2">
    <source>
        <dbReference type="SAM" id="SignalP"/>
    </source>
</evidence>
<evidence type="ECO:0000256" key="1">
    <source>
        <dbReference type="SAM" id="MobiDB-lite"/>
    </source>
</evidence>
<feature type="compositionally biased region" description="Basic and acidic residues" evidence="1">
    <location>
        <begin position="43"/>
        <end position="58"/>
    </location>
</feature>
<keyword evidence="4" id="KW-1185">Reference proteome</keyword>
<name>F4QR17_9CAUL</name>
<dbReference type="RefSeq" id="WP_006274465.1">
    <property type="nucleotide sequence ID" value="NZ_GL883079.1"/>
</dbReference>
<gene>
    <name evidence="3" type="ORF">ABI_36850</name>
</gene>
<feature type="region of interest" description="Disordered" evidence="1">
    <location>
        <begin position="38"/>
        <end position="58"/>
    </location>
</feature>
<organism evidence="3 4">
    <name type="scientific">Asticcacaulis biprosthecium C19</name>
    <dbReference type="NCBI Taxonomy" id="715226"/>
    <lineage>
        <taxon>Bacteria</taxon>
        <taxon>Pseudomonadati</taxon>
        <taxon>Pseudomonadota</taxon>
        <taxon>Alphaproteobacteria</taxon>
        <taxon>Caulobacterales</taxon>
        <taxon>Caulobacteraceae</taxon>
        <taxon>Asticcacaulis</taxon>
    </lineage>
</organism>
<accession>F4QR17</accession>
<feature type="chain" id="PRO_5003321055" description="Lipoprotein" evidence="2">
    <location>
        <begin position="21"/>
        <end position="58"/>
    </location>
</feature>
<dbReference type="Proteomes" id="UP000006512">
    <property type="component" value="Unassembled WGS sequence"/>
</dbReference>
<keyword evidence="2" id="KW-0732">Signal</keyword>
<dbReference type="EMBL" id="GL883079">
    <property type="protein sequence ID" value="EGF90654.1"/>
    <property type="molecule type" value="Genomic_DNA"/>
</dbReference>
<evidence type="ECO:0008006" key="5">
    <source>
        <dbReference type="Google" id="ProtNLM"/>
    </source>
</evidence>
<proteinExistence type="predicted"/>
<dbReference type="HOGENOM" id="CLU_2969345_0_0_5"/>
<dbReference type="STRING" id="715226.ABI_36850"/>
<dbReference type="PROSITE" id="PS51257">
    <property type="entry name" value="PROKAR_LIPOPROTEIN"/>
    <property type="match status" value="1"/>
</dbReference>